<name>A0ABD1AGG7_CARAN</name>
<dbReference type="AlphaFoldDB" id="A0ABD1AGG7"/>
<keyword evidence="2" id="KW-1185">Reference proteome</keyword>
<organism evidence="1 2">
    <name type="scientific">Cardamine amara subsp. amara</name>
    <dbReference type="NCBI Taxonomy" id="228776"/>
    <lineage>
        <taxon>Eukaryota</taxon>
        <taxon>Viridiplantae</taxon>
        <taxon>Streptophyta</taxon>
        <taxon>Embryophyta</taxon>
        <taxon>Tracheophyta</taxon>
        <taxon>Spermatophyta</taxon>
        <taxon>Magnoliopsida</taxon>
        <taxon>eudicotyledons</taxon>
        <taxon>Gunneridae</taxon>
        <taxon>Pentapetalae</taxon>
        <taxon>rosids</taxon>
        <taxon>malvids</taxon>
        <taxon>Brassicales</taxon>
        <taxon>Brassicaceae</taxon>
        <taxon>Cardamineae</taxon>
        <taxon>Cardamine</taxon>
    </lineage>
</organism>
<gene>
    <name evidence="1" type="ORF">V5N11_021345</name>
</gene>
<proteinExistence type="predicted"/>
<dbReference type="Proteomes" id="UP001558713">
    <property type="component" value="Unassembled WGS sequence"/>
</dbReference>
<sequence>MGKKGDKLALGTEFYTGYQFKQVVLEYALNKAKNIKQTRWDKTKLEFKCGIGGNCKWKVYCAYDKPSQKWIIKTRYESHSCSRNGKC</sequence>
<accession>A0ABD1AGG7</accession>
<evidence type="ECO:0000313" key="1">
    <source>
        <dbReference type="EMBL" id="KAL1205176.1"/>
    </source>
</evidence>
<comment type="caution">
    <text evidence="1">The sequence shown here is derived from an EMBL/GenBank/DDBJ whole genome shotgun (WGS) entry which is preliminary data.</text>
</comment>
<dbReference type="EMBL" id="JBANAX010000524">
    <property type="protein sequence ID" value="KAL1205176.1"/>
    <property type="molecule type" value="Genomic_DNA"/>
</dbReference>
<evidence type="ECO:0000313" key="2">
    <source>
        <dbReference type="Proteomes" id="UP001558713"/>
    </source>
</evidence>
<evidence type="ECO:0008006" key="3">
    <source>
        <dbReference type="Google" id="ProtNLM"/>
    </source>
</evidence>
<reference evidence="1 2" key="1">
    <citation type="submission" date="2024-04" db="EMBL/GenBank/DDBJ databases">
        <title>Genome assembly C_amara_ONT_v2.</title>
        <authorList>
            <person name="Yant L."/>
            <person name="Moore C."/>
            <person name="Slenker M."/>
        </authorList>
    </citation>
    <scope>NUCLEOTIDE SEQUENCE [LARGE SCALE GENOMIC DNA]</scope>
    <source>
        <tissue evidence="1">Leaf</tissue>
    </source>
</reference>
<protein>
    <recommendedName>
        <fullName evidence="3">Transposase MuDR plant domain-containing protein</fullName>
    </recommendedName>
</protein>